<dbReference type="EMBL" id="HACG01046691">
    <property type="protein sequence ID" value="CEK93556.1"/>
    <property type="molecule type" value="Transcribed_RNA"/>
</dbReference>
<feature type="domain" description="Death" evidence="1">
    <location>
        <begin position="138"/>
        <end position="197"/>
    </location>
</feature>
<dbReference type="InterPro" id="IPR037939">
    <property type="entry name" value="CRADD"/>
</dbReference>
<organism evidence="3">
    <name type="scientific">Arion vulgaris</name>
    <dbReference type="NCBI Taxonomy" id="1028688"/>
    <lineage>
        <taxon>Eukaryota</taxon>
        <taxon>Metazoa</taxon>
        <taxon>Spiralia</taxon>
        <taxon>Lophotrochozoa</taxon>
        <taxon>Mollusca</taxon>
        <taxon>Gastropoda</taxon>
        <taxon>Heterobranchia</taxon>
        <taxon>Euthyneura</taxon>
        <taxon>Panpulmonata</taxon>
        <taxon>Eupulmonata</taxon>
        <taxon>Stylommatophora</taxon>
        <taxon>Helicina</taxon>
        <taxon>Arionoidea</taxon>
        <taxon>Arionidae</taxon>
        <taxon>Arion</taxon>
    </lineage>
</organism>
<dbReference type="SUPFAM" id="SSF47986">
    <property type="entry name" value="DEATH domain"/>
    <property type="match status" value="2"/>
</dbReference>
<accession>A0A0B7BMJ7</accession>
<dbReference type="GO" id="GO:0002020">
    <property type="term" value="F:protease binding"/>
    <property type="evidence" value="ECO:0007669"/>
    <property type="project" value="InterPro"/>
</dbReference>
<evidence type="ECO:0000259" key="2">
    <source>
        <dbReference type="PROSITE" id="PS50209"/>
    </source>
</evidence>
<evidence type="ECO:0000313" key="4">
    <source>
        <dbReference type="EMBL" id="CEK93557.1"/>
    </source>
</evidence>
<name>A0A0B7BMJ7_9EUPU</name>
<dbReference type="PANTHER" id="PTHR15034:SF5">
    <property type="entry name" value="DEATH DOMAIN-CONTAINING PROTEIN CRADD"/>
    <property type="match status" value="1"/>
</dbReference>
<dbReference type="PROSITE" id="PS50209">
    <property type="entry name" value="CARD"/>
    <property type="match status" value="1"/>
</dbReference>
<dbReference type="PANTHER" id="PTHR15034">
    <property type="entry name" value="DEATH DOMAIN-CONTAINING PROTEIN CRADD"/>
    <property type="match status" value="1"/>
</dbReference>
<dbReference type="Pfam" id="PF00619">
    <property type="entry name" value="CARD"/>
    <property type="match status" value="1"/>
</dbReference>
<dbReference type="CDD" id="cd01671">
    <property type="entry name" value="CARD"/>
    <property type="match status" value="1"/>
</dbReference>
<dbReference type="Pfam" id="PF00531">
    <property type="entry name" value="Death"/>
    <property type="match status" value="1"/>
</dbReference>
<dbReference type="GO" id="GO:0042981">
    <property type="term" value="P:regulation of apoptotic process"/>
    <property type="evidence" value="ECO:0007669"/>
    <property type="project" value="InterPro"/>
</dbReference>
<proteinExistence type="predicted"/>
<gene>
    <name evidence="3" type="primary">ORF195973</name>
    <name evidence="4" type="synonym">ORF195975</name>
</gene>
<protein>
    <recommendedName>
        <fullName evidence="5">Death domain-containing protein</fullName>
    </recommendedName>
</protein>
<evidence type="ECO:0008006" key="5">
    <source>
        <dbReference type="Google" id="ProtNLM"/>
    </source>
</evidence>
<dbReference type="EMBL" id="HACG01046692">
    <property type="protein sequence ID" value="CEK93557.1"/>
    <property type="molecule type" value="Transcribed_RNA"/>
</dbReference>
<dbReference type="GO" id="GO:0070513">
    <property type="term" value="F:death domain binding"/>
    <property type="evidence" value="ECO:0007669"/>
    <property type="project" value="InterPro"/>
</dbReference>
<evidence type="ECO:0000313" key="3">
    <source>
        <dbReference type="EMBL" id="CEK93556.1"/>
    </source>
</evidence>
<reference evidence="3" key="1">
    <citation type="submission" date="2014-12" db="EMBL/GenBank/DDBJ databases">
        <title>Insight into the proteome of Arion vulgaris.</title>
        <authorList>
            <person name="Aradska J."/>
            <person name="Bulat T."/>
            <person name="Smidak R."/>
            <person name="Sarate P."/>
            <person name="Gangsoo J."/>
            <person name="Sialana F."/>
            <person name="Bilban M."/>
            <person name="Lubec G."/>
        </authorList>
    </citation>
    <scope>NUCLEOTIDE SEQUENCE</scope>
    <source>
        <tissue evidence="3">Skin</tissue>
    </source>
</reference>
<dbReference type="InterPro" id="IPR001315">
    <property type="entry name" value="CARD"/>
</dbReference>
<dbReference type="InterPro" id="IPR000488">
    <property type="entry name" value="Death_dom"/>
</dbReference>
<sequence length="222" mass="25306">MPVRKGKLKPVDAVRLTRNYSMLLEDIDGQYFVADLFSKGVFTADDKEEVSSQAYRRKRTEVMLDKLLDSGPGEAYNAFIEILAREYPDVAVRLNETSGVDEIPTPDYSWFDSIPDSIKKSIITDADASRLSRSFVRNWKQIMILLGLTETMIDIESQNSPYSTIPILITTLLIKWKQRFYSQATFEALVKVLQEVDTVEACVDWECVKNALQNRQSNKSSS</sequence>
<dbReference type="InterPro" id="IPR011029">
    <property type="entry name" value="DEATH-like_dom_sf"/>
</dbReference>
<dbReference type="PROSITE" id="PS50017">
    <property type="entry name" value="DEATH_DOMAIN"/>
    <property type="match status" value="1"/>
</dbReference>
<dbReference type="AlphaFoldDB" id="A0A0B7BMJ7"/>
<feature type="domain" description="CARD" evidence="2">
    <location>
        <begin position="8"/>
        <end position="98"/>
    </location>
</feature>
<dbReference type="Gene3D" id="1.10.533.10">
    <property type="entry name" value="Death Domain, Fas"/>
    <property type="match status" value="2"/>
</dbReference>
<evidence type="ECO:0000259" key="1">
    <source>
        <dbReference type="PROSITE" id="PS50017"/>
    </source>
</evidence>
<dbReference type="GO" id="GO:0007165">
    <property type="term" value="P:signal transduction"/>
    <property type="evidence" value="ECO:0007669"/>
    <property type="project" value="InterPro"/>
</dbReference>